<sequence>MKLLNPPSRSIHKLDSLDLLCNLLGVKKGQLLYICYKRADEQKYKSFEIPKKNGGLRKIDSPQKGLRVVQQKLAELLTENLEFKPCVQGFIKGRGILQNAILHKKI</sequence>
<accession>A0ABY7ZBQ1</accession>
<dbReference type="EMBL" id="CP101655">
    <property type="protein sequence ID" value="WDR36777.1"/>
    <property type="molecule type" value="Genomic_DNA"/>
</dbReference>
<keyword evidence="3" id="KW-0479">Metal-binding</keyword>
<evidence type="ECO:0000313" key="6">
    <source>
        <dbReference type="EMBL" id="WDR36777.1"/>
    </source>
</evidence>
<organism evidence="6 7">
    <name type="scientific">Pseudomonas serboccidentalis</name>
    <dbReference type="NCBI Taxonomy" id="2964670"/>
    <lineage>
        <taxon>Bacteria</taxon>
        <taxon>Pseudomonadati</taxon>
        <taxon>Pseudomonadota</taxon>
        <taxon>Gammaproteobacteria</taxon>
        <taxon>Pseudomonadales</taxon>
        <taxon>Pseudomonadaceae</taxon>
        <taxon>Pseudomonas</taxon>
    </lineage>
</organism>
<evidence type="ECO:0000256" key="2">
    <source>
        <dbReference type="ARBA" id="ARBA00022695"/>
    </source>
</evidence>
<keyword evidence="4" id="KW-0460">Magnesium</keyword>
<proteinExistence type="predicted"/>
<dbReference type="PRINTS" id="PR00866">
    <property type="entry name" value="RNADNAPOLMS"/>
</dbReference>
<dbReference type="Proteomes" id="UP001222282">
    <property type="component" value="Chromosome"/>
</dbReference>
<keyword evidence="7" id="KW-1185">Reference proteome</keyword>
<evidence type="ECO:0000256" key="4">
    <source>
        <dbReference type="ARBA" id="ARBA00022842"/>
    </source>
</evidence>
<dbReference type="RefSeq" id="WP_274658573.1">
    <property type="nucleotide sequence ID" value="NZ_CP101655.1"/>
</dbReference>
<name>A0ABY7ZBQ1_9PSED</name>
<dbReference type="InterPro" id="IPR000123">
    <property type="entry name" value="Reverse_transcriptase_msDNA"/>
</dbReference>
<protein>
    <submittedName>
        <fullName evidence="6">Uncharacterized protein</fullName>
    </submittedName>
</protein>
<gene>
    <name evidence="6" type="ORF">NN484_03375</name>
</gene>
<evidence type="ECO:0000256" key="1">
    <source>
        <dbReference type="ARBA" id="ARBA00022679"/>
    </source>
</evidence>
<evidence type="ECO:0000256" key="5">
    <source>
        <dbReference type="ARBA" id="ARBA00022918"/>
    </source>
</evidence>
<reference evidence="6 7" key="1">
    <citation type="submission" date="2022-07" db="EMBL/GenBank/DDBJ databases">
        <authorList>
            <person name="Abrouk D."/>
            <person name="Moenne-Loccoz Y."/>
            <person name="Todorovic I."/>
            <person name="Raicevic V."/>
            <person name="Jovicic-Petrovic J."/>
        </authorList>
    </citation>
    <scope>NUCLEOTIDE SEQUENCE [LARGE SCALE GENOMIC DNA]</scope>
    <source>
        <strain evidence="7">IT-P374</strain>
    </source>
</reference>
<keyword evidence="2" id="KW-0548">Nucleotidyltransferase</keyword>
<evidence type="ECO:0000313" key="7">
    <source>
        <dbReference type="Proteomes" id="UP001222282"/>
    </source>
</evidence>
<keyword evidence="1" id="KW-0808">Transferase</keyword>
<evidence type="ECO:0000256" key="3">
    <source>
        <dbReference type="ARBA" id="ARBA00022723"/>
    </source>
</evidence>
<keyword evidence="5" id="KW-0695">RNA-directed DNA polymerase</keyword>